<dbReference type="OrthoDB" id="5560965at2759"/>
<name>A0A9W8LPY4_9FUNG</name>
<proteinExistence type="predicted"/>
<comment type="caution">
    <text evidence="1">The sequence shown here is derived from an EMBL/GenBank/DDBJ whole genome shotgun (WGS) entry which is preliminary data.</text>
</comment>
<dbReference type="AlphaFoldDB" id="A0A9W8LPY4"/>
<sequence length="77" mass="9153">VYPLYGKSSDEAELSDGLLYEVEQERKEIAQRREKATKTEQQRVAMVKEVIQEMVAHYARMWHKKVQPRIERRAHGL</sequence>
<keyword evidence="2" id="KW-1185">Reference proteome</keyword>
<evidence type="ECO:0000313" key="2">
    <source>
        <dbReference type="Proteomes" id="UP001140094"/>
    </source>
</evidence>
<feature type="non-terminal residue" evidence="1">
    <location>
        <position position="1"/>
    </location>
</feature>
<dbReference type="EMBL" id="JANBUO010003093">
    <property type="protein sequence ID" value="KAJ2792935.1"/>
    <property type="molecule type" value="Genomic_DNA"/>
</dbReference>
<protein>
    <submittedName>
        <fullName evidence="1">Uncharacterized protein</fullName>
    </submittedName>
</protein>
<evidence type="ECO:0000313" key="1">
    <source>
        <dbReference type="EMBL" id="KAJ2792935.1"/>
    </source>
</evidence>
<organism evidence="1 2">
    <name type="scientific">Coemansia guatemalensis</name>
    <dbReference type="NCBI Taxonomy" id="2761395"/>
    <lineage>
        <taxon>Eukaryota</taxon>
        <taxon>Fungi</taxon>
        <taxon>Fungi incertae sedis</taxon>
        <taxon>Zoopagomycota</taxon>
        <taxon>Kickxellomycotina</taxon>
        <taxon>Kickxellomycetes</taxon>
        <taxon>Kickxellales</taxon>
        <taxon>Kickxellaceae</taxon>
        <taxon>Coemansia</taxon>
    </lineage>
</organism>
<reference evidence="1" key="1">
    <citation type="submission" date="2022-07" db="EMBL/GenBank/DDBJ databases">
        <title>Phylogenomic reconstructions and comparative analyses of Kickxellomycotina fungi.</title>
        <authorList>
            <person name="Reynolds N.K."/>
            <person name="Stajich J.E."/>
            <person name="Barry K."/>
            <person name="Grigoriev I.V."/>
            <person name="Crous P."/>
            <person name="Smith M.E."/>
        </authorList>
    </citation>
    <scope>NUCLEOTIDE SEQUENCE</scope>
    <source>
        <strain evidence="1">NRRL 1565</strain>
    </source>
</reference>
<accession>A0A9W8LPY4</accession>
<dbReference type="Proteomes" id="UP001140094">
    <property type="component" value="Unassembled WGS sequence"/>
</dbReference>
<gene>
    <name evidence="1" type="ORF">H4R20_006705</name>
</gene>